<feature type="signal peptide" evidence="8">
    <location>
        <begin position="1"/>
        <end position="18"/>
    </location>
</feature>
<gene>
    <name evidence="11" type="primary">LOC110976080</name>
</gene>
<evidence type="ECO:0000313" key="11">
    <source>
        <dbReference type="RefSeq" id="XP_022084743.1"/>
    </source>
</evidence>
<dbReference type="InterPro" id="IPR001170">
    <property type="entry name" value="ANPR/GUC"/>
</dbReference>
<dbReference type="Pfam" id="PF01094">
    <property type="entry name" value="ANF_receptor"/>
    <property type="match status" value="1"/>
</dbReference>
<keyword evidence="7" id="KW-0325">Glycoprotein</keyword>
<keyword evidence="3 8" id="KW-0732">Signal</keyword>
<dbReference type="KEGG" id="aplc:110976080"/>
<dbReference type="SUPFAM" id="SSF53822">
    <property type="entry name" value="Periplasmic binding protein-like I"/>
    <property type="match status" value="1"/>
</dbReference>
<dbReference type="OMA" id="DIMGHAY"/>
<dbReference type="OrthoDB" id="302535at2759"/>
<evidence type="ECO:0000256" key="4">
    <source>
        <dbReference type="ARBA" id="ARBA00022989"/>
    </source>
</evidence>
<dbReference type="GO" id="GO:0016020">
    <property type="term" value="C:membrane"/>
    <property type="evidence" value="ECO:0007669"/>
    <property type="project" value="UniProtKB-SubCell"/>
</dbReference>
<reference evidence="11" key="1">
    <citation type="submission" date="2025-08" db="UniProtKB">
        <authorList>
            <consortium name="RefSeq"/>
        </authorList>
    </citation>
    <scope>IDENTIFICATION</scope>
</reference>
<comment type="subcellular location">
    <subcellularLocation>
        <location evidence="1">Membrane</location>
        <topology evidence="1">Single-pass type I membrane protein</topology>
    </subcellularLocation>
</comment>
<keyword evidence="6" id="KW-0675">Receptor</keyword>
<dbReference type="InterPro" id="IPR052612">
    <property type="entry name" value="ANP_Clearance_Receptor"/>
</dbReference>
<evidence type="ECO:0000256" key="1">
    <source>
        <dbReference type="ARBA" id="ARBA00004479"/>
    </source>
</evidence>
<evidence type="ECO:0000256" key="5">
    <source>
        <dbReference type="ARBA" id="ARBA00023136"/>
    </source>
</evidence>
<organism evidence="10 11">
    <name type="scientific">Acanthaster planci</name>
    <name type="common">Crown-of-thorns starfish</name>
    <dbReference type="NCBI Taxonomy" id="133434"/>
    <lineage>
        <taxon>Eukaryota</taxon>
        <taxon>Metazoa</taxon>
        <taxon>Echinodermata</taxon>
        <taxon>Eleutherozoa</taxon>
        <taxon>Asterozoa</taxon>
        <taxon>Asteroidea</taxon>
        <taxon>Valvatacea</taxon>
        <taxon>Valvatida</taxon>
        <taxon>Acanthasteridae</taxon>
        <taxon>Acanthaster</taxon>
    </lineage>
</organism>
<dbReference type="Proteomes" id="UP000694845">
    <property type="component" value="Unplaced"/>
</dbReference>
<dbReference type="GO" id="GO:0007165">
    <property type="term" value="P:signal transduction"/>
    <property type="evidence" value="ECO:0007669"/>
    <property type="project" value="TreeGrafter"/>
</dbReference>
<evidence type="ECO:0000256" key="3">
    <source>
        <dbReference type="ARBA" id="ARBA00022729"/>
    </source>
</evidence>
<dbReference type="InterPro" id="IPR028082">
    <property type="entry name" value="Peripla_BP_I"/>
</dbReference>
<name>A0A8B7XV56_ACAPL</name>
<keyword evidence="10" id="KW-1185">Reference proteome</keyword>
<dbReference type="AlphaFoldDB" id="A0A8B7XV56"/>
<accession>A0A8B7XV56</accession>
<evidence type="ECO:0000313" key="10">
    <source>
        <dbReference type="Proteomes" id="UP000694845"/>
    </source>
</evidence>
<evidence type="ECO:0000259" key="9">
    <source>
        <dbReference type="Pfam" id="PF01094"/>
    </source>
</evidence>
<protein>
    <submittedName>
        <fullName evidence="11">Atrial natriuretic peptide receptor 1-like</fullName>
    </submittedName>
</protein>
<dbReference type="PRINTS" id="PR00255">
    <property type="entry name" value="NATPEPTIDER"/>
</dbReference>
<keyword evidence="2" id="KW-0812">Transmembrane</keyword>
<feature type="chain" id="PRO_5034294858" evidence="8">
    <location>
        <begin position="19"/>
        <end position="406"/>
    </location>
</feature>
<feature type="domain" description="Receptor ligand binding region" evidence="9">
    <location>
        <begin position="45"/>
        <end position="380"/>
    </location>
</feature>
<evidence type="ECO:0000256" key="7">
    <source>
        <dbReference type="ARBA" id="ARBA00023180"/>
    </source>
</evidence>
<keyword evidence="5" id="KW-0472">Membrane</keyword>
<dbReference type="RefSeq" id="XP_022084743.1">
    <property type="nucleotide sequence ID" value="XM_022229051.1"/>
</dbReference>
<dbReference type="Gene3D" id="3.40.50.2300">
    <property type="match status" value="2"/>
</dbReference>
<dbReference type="PANTHER" id="PTHR44755">
    <property type="entry name" value="NATRIURETIC PEPTIDE RECEPTOR 3-RELATED"/>
    <property type="match status" value="1"/>
</dbReference>
<proteinExistence type="predicted"/>
<dbReference type="PANTHER" id="PTHR44755:SF8">
    <property type="entry name" value="RECEPTOR LIGAND BINDING REGION DOMAIN-CONTAINING PROTEIN"/>
    <property type="match status" value="1"/>
</dbReference>
<evidence type="ECO:0000256" key="2">
    <source>
        <dbReference type="ARBA" id="ARBA00022692"/>
    </source>
</evidence>
<sequence>MSVALISTFSLLVMVVRAIVDVKVGILHHWPQHDTFIGTFYVFPAAQIAFETVAGRLETGQYQNFNMSYISTDECCTRPVRSTGALAASMYYDHGVDAFLGPSKSMEMAAVADMAAYWNLPVITAAASSFHLADKARFATLTRTFPKLASVSKYLAEIFQQHQWTSCVVLRGFETTRFFEHSVPSSIAAALQDAGVTVIEVFANNYSTLGQALEEAATWSSVIFLCTSPVRDIMGHAYRLGYKAESHTFLYWYPLEKESWHTSSQFQSLSKEETEAMKALVVLRPELPKSDEAYQQFQRKLRERQQALYGKTQVEDNVVAAATHDAVLMYADVINEIVAEGGDVRDGRSVTKKMWNRTFEGLTGTFKIGNDGDRLMVNQMLLMTGDYPGHFNVTFTHDEAADSLRV</sequence>
<evidence type="ECO:0000256" key="8">
    <source>
        <dbReference type="SAM" id="SignalP"/>
    </source>
</evidence>
<dbReference type="GeneID" id="110976080"/>
<dbReference type="GO" id="GO:0017046">
    <property type="term" value="F:peptide hormone binding"/>
    <property type="evidence" value="ECO:0007669"/>
    <property type="project" value="TreeGrafter"/>
</dbReference>
<dbReference type="GO" id="GO:0038023">
    <property type="term" value="F:signaling receptor activity"/>
    <property type="evidence" value="ECO:0007669"/>
    <property type="project" value="TreeGrafter"/>
</dbReference>
<dbReference type="InterPro" id="IPR001828">
    <property type="entry name" value="ANF_lig-bd_rcpt"/>
</dbReference>
<evidence type="ECO:0000256" key="6">
    <source>
        <dbReference type="ARBA" id="ARBA00023170"/>
    </source>
</evidence>
<dbReference type="CDD" id="cd06352">
    <property type="entry name" value="PBP1_NPR_GC-like"/>
    <property type="match status" value="1"/>
</dbReference>
<keyword evidence="4" id="KW-1133">Transmembrane helix</keyword>